<comment type="catalytic activity">
    <reaction evidence="1">
        <text>a monocarboxylic acid amide + H2O = a monocarboxylate + NH4(+)</text>
        <dbReference type="Rhea" id="RHEA:12020"/>
        <dbReference type="ChEBI" id="CHEBI:15377"/>
        <dbReference type="ChEBI" id="CHEBI:28938"/>
        <dbReference type="ChEBI" id="CHEBI:35757"/>
        <dbReference type="ChEBI" id="CHEBI:83628"/>
        <dbReference type="EC" id="3.5.1.4"/>
    </reaction>
</comment>
<dbReference type="NCBIfam" id="NF005899">
    <property type="entry name" value="PRK07869.1"/>
    <property type="match status" value="1"/>
</dbReference>
<dbReference type="InterPro" id="IPR000120">
    <property type="entry name" value="Amidase"/>
</dbReference>
<accession>A0A2N3V769</accession>
<comment type="caution">
    <text evidence="5">The sequence shown here is derived from an EMBL/GenBank/DDBJ whole genome shotgun (WGS) entry which is preliminary data.</text>
</comment>
<dbReference type="SUPFAM" id="SSF75304">
    <property type="entry name" value="Amidase signature (AS) enzymes"/>
    <property type="match status" value="1"/>
</dbReference>
<dbReference type="EC" id="3.5.1.4" evidence="3"/>
<gene>
    <name evidence="5" type="ORF">ATK86_1801</name>
</gene>
<evidence type="ECO:0000256" key="3">
    <source>
        <dbReference type="ARBA" id="ARBA00012922"/>
    </source>
</evidence>
<evidence type="ECO:0000313" key="6">
    <source>
        <dbReference type="Proteomes" id="UP000233766"/>
    </source>
</evidence>
<evidence type="ECO:0000259" key="4">
    <source>
        <dbReference type="Pfam" id="PF01425"/>
    </source>
</evidence>
<dbReference type="PANTHER" id="PTHR11895">
    <property type="entry name" value="TRANSAMIDASE"/>
    <property type="match status" value="1"/>
</dbReference>
<evidence type="ECO:0000256" key="2">
    <source>
        <dbReference type="ARBA" id="ARBA00009199"/>
    </source>
</evidence>
<sequence length="511" mass="53034">MITIFVRIAIVGHARSGTKRGISLPLQKADPAHYAARMSSAVHGFTDDALGTLDAVGVAAALRAGEVSRSEVLEAAIARTRRVDPSLDAVQVTCFERAASSPETAGVFAGVPAFVKDNTDIAGLPSCHGSAAFTPHPATVTSGPGAQFLHSGVIVLGKSTLPEFGLTASTEFTGRAPTRNPWNPEYSAGASSGGSAALVAAGVVPIAHANDGGGSIRIPAAANGLVGLKTTRNRLLDQPGARKLPVHLVAEGVLTRSVRDTAHYLAAVERFAANPALTPVGLVEGPSARRLRIGLITADVLGRPVHADNGAVLASAAKVLAGLGHEIVEMRLDVDPRFVEDFKQYWAVMAAAMALSFRLGHRGYFDPRKLDPFTTGLIGLAKRNPLGVLASTWRLRGGVAAYDRHFAEVDVMLTPVLSHPAPRIGELAPGQPFDALFTKLVDYVGFTPLNNVGGGPGISLPHGLLPSGLPGSVQLATGRGDERTLLDLAYQLEAASPFPRIVDRAAAAGAA</sequence>
<feature type="domain" description="Amidase" evidence="4">
    <location>
        <begin position="71"/>
        <end position="486"/>
    </location>
</feature>
<dbReference type="AlphaFoldDB" id="A0A2N3V769"/>
<dbReference type="PROSITE" id="PS00571">
    <property type="entry name" value="AMIDASES"/>
    <property type="match status" value="1"/>
</dbReference>
<dbReference type="GO" id="GO:0004040">
    <property type="term" value="F:amidase activity"/>
    <property type="evidence" value="ECO:0007669"/>
    <property type="project" value="UniProtKB-EC"/>
</dbReference>
<dbReference type="InterPro" id="IPR023631">
    <property type="entry name" value="Amidase_dom"/>
</dbReference>
<protein>
    <recommendedName>
        <fullName evidence="3">amidase</fullName>
        <ecNumber evidence="3">3.5.1.4</ecNumber>
    </recommendedName>
</protein>
<dbReference type="Proteomes" id="UP000233766">
    <property type="component" value="Unassembled WGS sequence"/>
</dbReference>
<reference evidence="5 6" key="1">
    <citation type="submission" date="2017-12" db="EMBL/GenBank/DDBJ databases">
        <title>Sequencing the genomes of 1000 Actinobacteria strains.</title>
        <authorList>
            <person name="Klenk H.-P."/>
        </authorList>
    </citation>
    <scope>NUCLEOTIDE SEQUENCE [LARGE SCALE GENOMIC DNA]</scope>
    <source>
        <strain evidence="5 6">DSM 44489</strain>
    </source>
</reference>
<organism evidence="5 6">
    <name type="scientific">Nocardia fluminea</name>
    <dbReference type="NCBI Taxonomy" id="134984"/>
    <lineage>
        <taxon>Bacteria</taxon>
        <taxon>Bacillati</taxon>
        <taxon>Actinomycetota</taxon>
        <taxon>Actinomycetes</taxon>
        <taxon>Mycobacteriales</taxon>
        <taxon>Nocardiaceae</taxon>
        <taxon>Nocardia</taxon>
    </lineage>
</organism>
<proteinExistence type="inferred from homology"/>
<evidence type="ECO:0000313" key="5">
    <source>
        <dbReference type="EMBL" id="PKV77460.1"/>
    </source>
</evidence>
<dbReference type="Pfam" id="PF01425">
    <property type="entry name" value="Amidase"/>
    <property type="match status" value="1"/>
</dbReference>
<keyword evidence="6" id="KW-1185">Reference proteome</keyword>
<dbReference type="Gene3D" id="3.90.1300.10">
    <property type="entry name" value="Amidase signature (AS) domain"/>
    <property type="match status" value="1"/>
</dbReference>
<dbReference type="InterPro" id="IPR036928">
    <property type="entry name" value="AS_sf"/>
</dbReference>
<dbReference type="PANTHER" id="PTHR11895:SF7">
    <property type="entry name" value="GLUTAMYL-TRNA(GLN) AMIDOTRANSFERASE SUBUNIT A, MITOCHONDRIAL"/>
    <property type="match status" value="1"/>
</dbReference>
<dbReference type="EMBL" id="PJMW01000002">
    <property type="protein sequence ID" value="PKV77460.1"/>
    <property type="molecule type" value="Genomic_DNA"/>
</dbReference>
<name>A0A2N3V769_9NOCA</name>
<comment type="similarity">
    <text evidence="2">Belongs to the amidase family.</text>
</comment>
<dbReference type="InterPro" id="IPR020556">
    <property type="entry name" value="Amidase_CS"/>
</dbReference>
<evidence type="ECO:0000256" key="1">
    <source>
        <dbReference type="ARBA" id="ARBA00001311"/>
    </source>
</evidence>